<proteinExistence type="predicted"/>
<keyword evidence="1" id="KW-0472">Membrane</keyword>
<protein>
    <submittedName>
        <fullName evidence="2">Uncharacterized protein</fullName>
    </submittedName>
</protein>
<organism evidence="2">
    <name type="scientific">Arundo donax</name>
    <name type="common">Giant reed</name>
    <name type="synonym">Donax arundinaceus</name>
    <dbReference type="NCBI Taxonomy" id="35708"/>
    <lineage>
        <taxon>Eukaryota</taxon>
        <taxon>Viridiplantae</taxon>
        <taxon>Streptophyta</taxon>
        <taxon>Embryophyta</taxon>
        <taxon>Tracheophyta</taxon>
        <taxon>Spermatophyta</taxon>
        <taxon>Magnoliopsida</taxon>
        <taxon>Liliopsida</taxon>
        <taxon>Poales</taxon>
        <taxon>Poaceae</taxon>
        <taxon>PACMAD clade</taxon>
        <taxon>Arundinoideae</taxon>
        <taxon>Arundineae</taxon>
        <taxon>Arundo</taxon>
    </lineage>
</organism>
<evidence type="ECO:0000313" key="2">
    <source>
        <dbReference type="EMBL" id="JAD25491.1"/>
    </source>
</evidence>
<keyword evidence="1" id="KW-1133">Transmembrane helix</keyword>
<evidence type="ECO:0000256" key="1">
    <source>
        <dbReference type="SAM" id="Phobius"/>
    </source>
</evidence>
<feature type="transmembrane region" description="Helical" evidence="1">
    <location>
        <begin position="20"/>
        <end position="43"/>
    </location>
</feature>
<dbReference type="AlphaFoldDB" id="A0A0A8YHL1"/>
<keyword evidence="1" id="KW-0812">Transmembrane</keyword>
<accession>A0A0A8YHL1</accession>
<name>A0A0A8YHL1_ARUDO</name>
<reference evidence="2" key="2">
    <citation type="journal article" date="2015" name="Data Brief">
        <title>Shoot transcriptome of the giant reed, Arundo donax.</title>
        <authorList>
            <person name="Barrero R.A."/>
            <person name="Guerrero F.D."/>
            <person name="Moolhuijzen P."/>
            <person name="Goolsby J.A."/>
            <person name="Tidwell J."/>
            <person name="Bellgard S.E."/>
            <person name="Bellgard M.I."/>
        </authorList>
    </citation>
    <scope>NUCLEOTIDE SEQUENCE</scope>
    <source>
        <tissue evidence="2">Shoot tissue taken approximately 20 cm above the soil surface</tissue>
    </source>
</reference>
<dbReference type="EMBL" id="GBRH01272404">
    <property type="protein sequence ID" value="JAD25491.1"/>
    <property type="molecule type" value="Transcribed_RNA"/>
</dbReference>
<reference evidence="2" key="1">
    <citation type="submission" date="2014-09" db="EMBL/GenBank/DDBJ databases">
        <authorList>
            <person name="Magalhaes I.L.F."/>
            <person name="Oliveira U."/>
            <person name="Santos F.R."/>
            <person name="Vidigal T.H.D.A."/>
            <person name="Brescovit A.D."/>
            <person name="Santos A.J."/>
        </authorList>
    </citation>
    <scope>NUCLEOTIDE SEQUENCE</scope>
    <source>
        <tissue evidence="2">Shoot tissue taken approximately 20 cm above the soil surface</tissue>
    </source>
</reference>
<sequence length="63" mass="7216">MEASRSGACVWDPRITGKRWSWIGCSFQWRWCWLGFWLLFLGLTRCGAMETKRGCCGGALLVI</sequence>